<evidence type="ECO:0000256" key="1">
    <source>
        <dbReference type="PROSITE-ProRule" id="PRU00076"/>
    </source>
</evidence>
<dbReference type="SUPFAM" id="SSF57184">
    <property type="entry name" value="Growth factor receptor domain"/>
    <property type="match status" value="1"/>
</dbReference>
<dbReference type="Gene3D" id="2.10.25.10">
    <property type="entry name" value="Laminin"/>
    <property type="match status" value="2"/>
</dbReference>
<keyword evidence="1" id="KW-0245">EGF-like domain</keyword>
<keyword evidence="4" id="KW-1185">Reference proteome</keyword>
<dbReference type="PROSITE" id="PS50026">
    <property type="entry name" value="EGF_3"/>
    <property type="match status" value="1"/>
</dbReference>
<accession>A0A914UIQ4</accession>
<feature type="chain" id="PRO_5037103435" evidence="2">
    <location>
        <begin position="17"/>
        <end position="261"/>
    </location>
</feature>
<dbReference type="CDD" id="cd00054">
    <property type="entry name" value="EGF_CA"/>
    <property type="match status" value="1"/>
</dbReference>
<name>A0A914UIQ4_9BILA</name>
<proteinExistence type="predicted"/>
<feature type="disulfide bond" evidence="1">
    <location>
        <begin position="199"/>
        <end position="208"/>
    </location>
</feature>
<protein>
    <submittedName>
        <fullName evidence="5">EGF-like domain-containing protein</fullName>
    </submittedName>
</protein>
<keyword evidence="1" id="KW-1015">Disulfide bond</keyword>
<dbReference type="WBParaSite" id="PSAMB.scaffold10239size4234.g33144.t1">
    <property type="protein sequence ID" value="PSAMB.scaffold10239size4234.g33144.t1"/>
    <property type="gene ID" value="PSAMB.scaffold10239size4234.g33144"/>
</dbReference>
<dbReference type="PANTHER" id="PTHR47324">
    <property type="entry name" value="PROTEIN IRG-7-RELATED"/>
    <property type="match status" value="1"/>
</dbReference>
<organism evidence="4 5">
    <name type="scientific">Plectus sambesii</name>
    <dbReference type="NCBI Taxonomy" id="2011161"/>
    <lineage>
        <taxon>Eukaryota</taxon>
        <taxon>Metazoa</taxon>
        <taxon>Ecdysozoa</taxon>
        <taxon>Nematoda</taxon>
        <taxon>Chromadorea</taxon>
        <taxon>Plectida</taxon>
        <taxon>Plectina</taxon>
        <taxon>Plectoidea</taxon>
        <taxon>Plectidae</taxon>
        <taxon>Plectus</taxon>
    </lineage>
</organism>
<dbReference type="PROSITE" id="PS00022">
    <property type="entry name" value="EGF_1"/>
    <property type="match status" value="1"/>
</dbReference>
<evidence type="ECO:0000259" key="3">
    <source>
        <dbReference type="PROSITE" id="PS50026"/>
    </source>
</evidence>
<dbReference type="PROSITE" id="PS01186">
    <property type="entry name" value="EGF_2"/>
    <property type="match status" value="1"/>
</dbReference>
<sequence>MRGIILFCLCVWLTEASSVRYTITGASSEIDFTKALADSRSVDFQKSSEIVRKFLQEKLKSTAAAVNVLAFRNSKSEYVEETKGAQFLATIDIDAAQFPSSQNVKSALTSQKNEALRLFKIEQSDQILLDDEPTVFGWSVTPSVGVSSKAVKVSYCQNGGILLPNNTCFCMPYFQGANCEIRLCLNGGFSTKASPRCYCPPGFGGLHCEPLPCLPVTDSTFDFTKKSLMYVINTRDSMVYDVTNLISATVNITNFFQSTKP</sequence>
<comment type="caution">
    <text evidence="1">Lacks conserved residue(s) required for the propagation of feature annotation.</text>
</comment>
<evidence type="ECO:0000313" key="4">
    <source>
        <dbReference type="Proteomes" id="UP000887566"/>
    </source>
</evidence>
<reference evidence="5" key="1">
    <citation type="submission" date="2022-11" db="UniProtKB">
        <authorList>
            <consortium name="WormBaseParasite"/>
        </authorList>
    </citation>
    <scope>IDENTIFICATION</scope>
</reference>
<keyword evidence="2" id="KW-0732">Signal</keyword>
<dbReference type="Proteomes" id="UP000887566">
    <property type="component" value="Unplaced"/>
</dbReference>
<dbReference type="PANTHER" id="PTHR47324:SF3">
    <property type="entry name" value="EGF-LIKE DOMAIN-CONTAINING PROTEIN"/>
    <property type="match status" value="1"/>
</dbReference>
<dbReference type="InterPro" id="IPR000742">
    <property type="entry name" value="EGF"/>
</dbReference>
<feature type="signal peptide" evidence="2">
    <location>
        <begin position="1"/>
        <end position="16"/>
    </location>
</feature>
<feature type="domain" description="EGF-like" evidence="3">
    <location>
        <begin position="175"/>
        <end position="209"/>
    </location>
</feature>
<evidence type="ECO:0000313" key="5">
    <source>
        <dbReference type="WBParaSite" id="PSAMB.scaffold10239size4234.g33144.t1"/>
    </source>
</evidence>
<evidence type="ECO:0000256" key="2">
    <source>
        <dbReference type="SAM" id="SignalP"/>
    </source>
</evidence>
<dbReference type="InterPro" id="IPR053295">
    <property type="entry name" value="Innate_immunity_reg"/>
</dbReference>
<dbReference type="AlphaFoldDB" id="A0A914UIQ4"/>
<dbReference type="InterPro" id="IPR009030">
    <property type="entry name" value="Growth_fac_rcpt_cys_sf"/>
</dbReference>